<feature type="region of interest" description="Disordered" evidence="14">
    <location>
        <begin position="395"/>
        <end position="418"/>
    </location>
</feature>
<dbReference type="Proteomes" id="UP000250572">
    <property type="component" value="Unassembled WGS sequence"/>
</dbReference>
<sequence>MTDSNHTPSCYANTSTPYRYSPGINKVDYSAAFSTLGLISNLIAFIVLIRSFNQTKSHSRSFFLIFLGGLVITDFMGLLVTGSFVISFYVTRVDWTKSDPGCHFCNFMGMSMVFYGLSPLLLGATMATQRFIGINHPFASSSKMTKTRTISMMLMVWFVAGSISLLPLAGFGSYHIQTPGSWCFLNMTSKTSDWGFALLFSLVGLISIATSILLNTVSVVTLFKVYCGAERRQRNRDYEAEMMLQLILIMTIATVCWCPLLNHLLCIYILMCSLTLPASGGMLLFFIRIATWNQILDPWIYIMIKVCKLRRVFIAQTAFARTGFEVKYLLLCIRFATWNQILDPWVYILFRRSVLRRVNPHADWSRTSIISSSSSIRDNVHRFTRCTLGPNLRSDVPEDPEKLNVMPSSPITPSSPSP</sequence>
<comment type="subcellular location">
    <subcellularLocation>
        <location evidence="1">Cell membrane</location>
        <topology evidence="1">Multi-pass membrane protein</topology>
    </subcellularLocation>
</comment>
<dbReference type="Pfam" id="PF00001">
    <property type="entry name" value="7tm_1"/>
    <property type="match status" value="1"/>
</dbReference>
<gene>
    <name evidence="17" type="ORF">CCH79_00013487</name>
</gene>
<reference evidence="17 18" key="1">
    <citation type="journal article" date="2018" name="G3 (Bethesda)">
        <title>A High-Quality Reference Genome for the Invasive Mosquitofish Gambusia affinis Using a Chicago Library.</title>
        <authorList>
            <person name="Hoffberg S.L."/>
            <person name="Troendle N.J."/>
            <person name="Glenn T.C."/>
            <person name="Mahmud O."/>
            <person name="Louha S."/>
            <person name="Chalopin D."/>
            <person name="Bennetzen J.L."/>
            <person name="Mauricio R."/>
        </authorList>
    </citation>
    <scope>NUCLEOTIDE SEQUENCE [LARGE SCALE GENOMIC DNA]</scope>
    <source>
        <strain evidence="17">NE01/NJP1002.9</strain>
        <tissue evidence="17">Muscle</tissue>
    </source>
</reference>
<evidence type="ECO:0000256" key="11">
    <source>
        <dbReference type="ARBA" id="ARBA00023180"/>
    </source>
</evidence>
<dbReference type="InterPro" id="IPR000276">
    <property type="entry name" value="GPCR_Rhodpsn"/>
</dbReference>
<evidence type="ECO:0000256" key="10">
    <source>
        <dbReference type="ARBA" id="ARBA00023170"/>
    </source>
</evidence>
<feature type="non-terminal residue" evidence="17">
    <location>
        <position position="418"/>
    </location>
</feature>
<keyword evidence="10" id="KW-0675">Receptor</keyword>
<dbReference type="GO" id="GO:0004960">
    <property type="term" value="F:thromboxane receptor activity"/>
    <property type="evidence" value="ECO:0007669"/>
    <property type="project" value="InterPro"/>
</dbReference>
<feature type="transmembrane region" description="Helical" evidence="15">
    <location>
        <begin position="268"/>
        <end position="287"/>
    </location>
</feature>
<dbReference type="GO" id="GO:0007204">
    <property type="term" value="P:positive regulation of cytosolic calcium ion concentration"/>
    <property type="evidence" value="ECO:0007669"/>
    <property type="project" value="TreeGrafter"/>
</dbReference>
<dbReference type="FunFam" id="1.20.1070.10:FF:000163">
    <property type="entry name" value="Thromboxane A2 receptor"/>
    <property type="match status" value="1"/>
</dbReference>
<evidence type="ECO:0000256" key="6">
    <source>
        <dbReference type="ARBA" id="ARBA00022989"/>
    </source>
</evidence>
<evidence type="ECO:0000259" key="16">
    <source>
        <dbReference type="PROSITE" id="PS50262"/>
    </source>
</evidence>
<feature type="transmembrane region" description="Helical" evidence="15">
    <location>
        <begin position="196"/>
        <end position="223"/>
    </location>
</feature>
<keyword evidence="18" id="KW-1185">Reference proteome</keyword>
<dbReference type="GO" id="GO:0007189">
    <property type="term" value="P:adenylate cyclase-activating G protein-coupled receptor signaling pathway"/>
    <property type="evidence" value="ECO:0007669"/>
    <property type="project" value="TreeGrafter"/>
</dbReference>
<keyword evidence="6 15" id="KW-1133">Transmembrane helix</keyword>
<dbReference type="PANTHER" id="PTHR11866">
    <property type="entry name" value="G-PROTEIN COUPLED RECEPTOR FAMILY 1 MEMBER"/>
    <property type="match status" value="1"/>
</dbReference>
<dbReference type="PROSITE" id="PS50262">
    <property type="entry name" value="G_PROTEIN_RECEP_F1_2"/>
    <property type="match status" value="1"/>
</dbReference>
<dbReference type="GO" id="GO:0006954">
    <property type="term" value="P:inflammatory response"/>
    <property type="evidence" value="ECO:0007669"/>
    <property type="project" value="TreeGrafter"/>
</dbReference>
<dbReference type="Gene3D" id="1.20.1070.10">
    <property type="entry name" value="Rhodopsin 7-helix transmembrane proteins"/>
    <property type="match status" value="1"/>
</dbReference>
<keyword evidence="9" id="KW-1015">Disulfide bond</keyword>
<keyword evidence="3" id="KW-1003">Cell membrane</keyword>
<feature type="domain" description="G-protein coupled receptors family 1 profile" evidence="16">
    <location>
        <begin position="40"/>
        <end position="301"/>
    </location>
</feature>
<evidence type="ECO:0000313" key="17">
    <source>
        <dbReference type="EMBL" id="PWA28556.1"/>
    </source>
</evidence>
<evidence type="ECO:0000256" key="14">
    <source>
        <dbReference type="SAM" id="MobiDB-lite"/>
    </source>
</evidence>
<comment type="caution">
    <text evidence="17">The sequence shown here is derived from an EMBL/GenBank/DDBJ whole genome shotgun (WGS) entry which is preliminary data.</text>
</comment>
<keyword evidence="12" id="KW-0807">Transducer</keyword>
<dbReference type="EMBL" id="NHOQ01000815">
    <property type="protein sequence ID" value="PWA28556.1"/>
    <property type="molecule type" value="Genomic_DNA"/>
</dbReference>
<evidence type="ECO:0000256" key="12">
    <source>
        <dbReference type="ARBA" id="ARBA00023224"/>
    </source>
</evidence>
<dbReference type="PRINTS" id="PR01788">
    <property type="entry name" value="PROSTANOIDR"/>
</dbReference>
<name>A0A315VYA2_GAMAF</name>
<evidence type="ECO:0000256" key="4">
    <source>
        <dbReference type="ARBA" id="ARBA00022553"/>
    </source>
</evidence>
<protein>
    <recommendedName>
        <fullName evidence="2">Thromboxane A2 receptor</fullName>
    </recommendedName>
    <alternativeName>
        <fullName evidence="13">Prostanoid TP receptor</fullName>
    </alternativeName>
</protein>
<dbReference type="InterPro" id="IPR008365">
    <property type="entry name" value="Prostanoid_rcpt"/>
</dbReference>
<dbReference type="SUPFAM" id="SSF81321">
    <property type="entry name" value="Family A G protein-coupled receptor-like"/>
    <property type="match status" value="1"/>
</dbReference>
<feature type="transmembrane region" description="Helical" evidence="15">
    <location>
        <begin position="110"/>
        <end position="133"/>
    </location>
</feature>
<keyword evidence="11" id="KW-0325">Glycoprotein</keyword>
<feature type="transmembrane region" description="Helical" evidence="15">
    <location>
        <begin position="243"/>
        <end position="262"/>
    </location>
</feature>
<dbReference type="GO" id="GO:0045907">
    <property type="term" value="P:positive regulation of vasoconstriction"/>
    <property type="evidence" value="ECO:0007669"/>
    <property type="project" value="TreeGrafter"/>
</dbReference>
<evidence type="ECO:0000256" key="15">
    <source>
        <dbReference type="SAM" id="Phobius"/>
    </source>
</evidence>
<dbReference type="PANTHER" id="PTHR11866:SF5">
    <property type="entry name" value="THROMBOXANE A2 RECEPTOR"/>
    <property type="match status" value="1"/>
</dbReference>
<evidence type="ECO:0000256" key="2">
    <source>
        <dbReference type="ARBA" id="ARBA00017628"/>
    </source>
</evidence>
<organism evidence="17 18">
    <name type="scientific">Gambusia affinis</name>
    <name type="common">Western mosquitofish</name>
    <name type="synonym">Heterandria affinis</name>
    <dbReference type="NCBI Taxonomy" id="33528"/>
    <lineage>
        <taxon>Eukaryota</taxon>
        <taxon>Metazoa</taxon>
        <taxon>Chordata</taxon>
        <taxon>Craniata</taxon>
        <taxon>Vertebrata</taxon>
        <taxon>Euteleostomi</taxon>
        <taxon>Actinopterygii</taxon>
        <taxon>Neopterygii</taxon>
        <taxon>Teleostei</taxon>
        <taxon>Neoteleostei</taxon>
        <taxon>Acanthomorphata</taxon>
        <taxon>Ovalentaria</taxon>
        <taxon>Atherinomorphae</taxon>
        <taxon>Cyprinodontiformes</taxon>
        <taxon>Poeciliidae</taxon>
        <taxon>Poeciliinae</taxon>
        <taxon>Gambusia</taxon>
    </lineage>
</organism>
<proteinExistence type="predicted"/>
<evidence type="ECO:0000256" key="1">
    <source>
        <dbReference type="ARBA" id="ARBA00004651"/>
    </source>
</evidence>
<dbReference type="InterPro" id="IPR017452">
    <property type="entry name" value="GPCR_Rhodpsn_7TM"/>
</dbReference>
<dbReference type="AlphaFoldDB" id="A0A315VYA2"/>
<keyword evidence="7" id="KW-0297">G-protein coupled receptor</keyword>
<evidence type="ECO:0000256" key="8">
    <source>
        <dbReference type="ARBA" id="ARBA00023136"/>
    </source>
</evidence>
<dbReference type="PRINTS" id="PR00429">
    <property type="entry name" value="THROMBOXANER"/>
</dbReference>
<dbReference type="InterPro" id="IPR001105">
    <property type="entry name" value="Thbox_rcpt"/>
</dbReference>
<evidence type="ECO:0000256" key="7">
    <source>
        <dbReference type="ARBA" id="ARBA00023040"/>
    </source>
</evidence>
<evidence type="ECO:0000256" key="5">
    <source>
        <dbReference type="ARBA" id="ARBA00022692"/>
    </source>
</evidence>
<dbReference type="GO" id="GO:0005886">
    <property type="term" value="C:plasma membrane"/>
    <property type="evidence" value="ECO:0007669"/>
    <property type="project" value="UniProtKB-SubCell"/>
</dbReference>
<evidence type="ECO:0000256" key="9">
    <source>
        <dbReference type="ARBA" id="ARBA00023157"/>
    </source>
</evidence>
<feature type="transmembrane region" description="Helical" evidence="15">
    <location>
        <begin position="154"/>
        <end position="176"/>
    </location>
</feature>
<keyword evidence="8 15" id="KW-0472">Membrane</keyword>
<dbReference type="GO" id="GO:0045777">
    <property type="term" value="P:positive regulation of blood pressure"/>
    <property type="evidence" value="ECO:0007669"/>
    <property type="project" value="TreeGrafter"/>
</dbReference>
<keyword evidence="4" id="KW-0597">Phosphoprotein</keyword>
<accession>A0A315VYA2</accession>
<keyword evidence="5 15" id="KW-0812">Transmembrane</keyword>
<evidence type="ECO:0000256" key="3">
    <source>
        <dbReference type="ARBA" id="ARBA00022475"/>
    </source>
</evidence>
<dbReference type="STRING" id="33528.ENSGAFP00000020999"/>
<feature type="transmembrane region" description="Helical" evidence="15">
    <location>
        <begin position="29"/>
        <end position="49"/>
    </location>
</feature>
<feature type="transmembrane region" description="Helical" evidence="15">
    <location>
        <begin position="61"/>
        <end position="90"/>
    </location>
</feature>
<evidence type="ECO:0000313" key="18">
    <source>
        <dbReference type="Proteomes" id="UP000250572"/>
    </source>
</evidence>
<evidence type="ECO:0000256" key="13">
    <source>
        <dbReference type="ARBA" id="ARBA00029815"/>
    </source>
</evidence>